<dbReference type="Pfam" id="PF00114">
    <property type="entry name" value="Pilin"/>
    <property type="match status" value="1"/>
</dbReference>
<keyword evidence="5" id="KW-1133">Transmembrane helix</keyword>
<dbReference type="Gene3D" id="3.30.700.10">
    <property type="entry name" value="Glycoprotein, Type 4 Pilin"/>
    <property type="match status" value="1"/>
</dbReference>
<evidence type="ECO:0000256" key="5">
    <source>
        <dbReference type="SAM" id="Phobius"/>
    </source>
</evidence>
<gene>
    <name evidence="6" type="ORF">G5S32_02375</name>
</gene>
<protein>
    <submittedName>
        <fullName evidence="6">Pilin</fullName>
    </submittedName>
</protein>
<proteinExistence type="inferred from homology"/>
<evidence type="ECO:0000256" key="3">
    <source>
        <dbReference type="ARBA" id="ARBA00022481"/>
    </source>
</evidence>
<keyword evidence="7" id="KW-1185">Reference proteome</keyword>
<evidence type="ECO:0000313" key="7">
    <source>
        <dbReference type="Proteomes" id="UP000503003"/>
    </source>
</evidence>
<comment type="similarity">
    <text evidence="1 4">Belongs to the N-Me-Phe pilin family.</text>
</comment>
<evidence type="ECO:0000256" key="4">
    <source>
        <dbReference type="RuleBase" id="RU000389"/>
    </source>
</evidence>
<dbReference type="GO" id="GO:0009289">
    <property type="term" value="C:pilus"/>
    <property type="evidence" value="ECO:0007669"/>
    <property type="project" value="InterPro"/>
</dbReference>
<dbReference type="KEGG" id="vzi:G5S32_02375"/>
<dbReference type="GO" id="GO:0015627">
    <property type="term" value="C:type II protein secretion system complex"/>
    <property type="evidence" value="ECO:0007669"/>
    <property type="project" value="InterPro"/>
</dbReference>
<comment type="subunit">
    <text evidence="2">The pili are polar flexible filaments of about 5.4 nanometers diameter and 2.5 micrometers average length; they consist of only a single polypeptide chain arranged in a helical configuration of five subunits per turn in the assembled pilus.</text>
</comment>
<dbReference type="EMBL" id="CP049331">
    <property type="protein sequence ID" value="QIH40895.1"/>
    <property type="molecule type" value="Genomic_DNA"/>
</dbReference>
<reference evidence="6 7" key="1">
    <citation type="submission" date="2020-02" db="EMBL/GenBank/DDBJ databases">
        <title>A complete genome of a marine bacterium Vibrio sp. ZWAL4003 isolated from the mangrove sediment with the ability to degrade polysaccharides.</title>
        <authorList>
            <person name="Wu J."/>
            <person name="Qu W."/>
            <person name="Zeng R."/>
        </authorList>
    </citation>
    <scope>NUCLEOTIDE SEQUENCE [LARGE SCALE GENOMIC DNA]</scope>
    <source>
        <strain evidence="6 7">ZWAL4003</strain>
    </source>
</reference>
<evidence type="ECO:0000256" key="1">
    <source>
        <dbReference type="ARBA" id="ARBA00005233"/>
    </source>
</evidence>
<dbReference type="PANTHER" id="PTHR30093:SF34">
    <property type="entry name" value="PREPILIN PEPTIDASE-DEPENDENT PROTEIN D"/>
    <property type="match status" value="1"/>
</dbReference>
<dbReference type="NCBIfam" id="TIGR02532">
    <property type="entry name" value="IV_pilin_GFxxxE"/>
    <property type="match status" value="1"/>
</dbReference>
<feature type="transmembrane region" description="Helical" evidence="5">
    <location>
        <begin position="12"/>
        <end position="35"/>
    </location>
</feature>
<dbReference type="GO" id="GO:0007155">
    <property type="term" value="P:cell adhesion"/>
    <property type="evidence" value="ECO:0007669"/>
    <property type="project" value="InterPro"/>
</dbReference>
<organism evidence="6 7">
    <name type="scientific">Vibrio ziniensis</name>
    <dbReference type="NCBI Taxonomy" id="2711221"/>
    <lineage>
        <taxon>Bacteria</taxon>
        <taxon>Pseudomonadati</taxon>
        <taxon>Pseudomonadota</taxon>
        <taxon>Gammaproteobacteria</taxon>
        <taxon>Vibrionales</taxon>
        <taxon>Vibrionaceae</taxon>
        <taxon>Vibrio</taxon>
    </lineage>
</organism>
<keyword evidence="5" id="KW-0812">Transmembrane</keyword>
<evidence type="ECO:0000313" key="6">
    <source>
        <dbReference type="EMBL" id="QIH40895.1"/>
    </source>
</evidence>
<dbReference type="GO" id="GO:0015628">
    <property type="term" value="P:protein secretion by the type II secretion system"/>
    <property type="evidence" value="ECO:0007669"/>
    <property type="project" value="InterPro"/>
</dbReference>
<keyword evidence="5" id="KW-0472">Membrane</keyword>
<dbReference type="PROSITE" id="PS00409">
    <property type="entry name" value="PROKAR_NTER_METHYL"/>
    <property type="match status" value="1"/>
</dbReference>
<accession>A0A6G7CFJ9</accession>
<keyword evidence="4" id="KW-0281">Fimbrium</keyword>
<name>A0A6G7CFJ9_9VIBR</name>
<dbReference type="Pfam" id="PF07963">
    <property type="entry name" value="N_methyl"/>
    <property type="match status" value="1"/>
</dbReference>
<dbReference type="SUPFAM" id="SSF54523">
    <property type="entry name" value="Pili subunits"/>
    <property type="match status" value="1"/>
</dbReference>
<dbReference type="InterPro" id="IPR000983">
    <property type="entry name" value="Bac_GSPG_pilin"/>
</dbReference>
<dbReference type="PRINTS" id="PR00813">
    <property type="entry name" value="BCTERIALGSPG"/>
</dbReference>
<dbReference type="InterPro" id="IPR045584">
    <property type="entry name" value="Pilin-like"/>
</dbReference>
<keyword evidence="3" id="KW-0488">Methylation</keyword>
<dbReference type="PANTHER" id="PTHR30093">
    <property type="entry name" value="GENERAL SECRETION PATHWAY PROTEIN G"/>
    <property type="match status" value="1"/>
</dbReference>
<dbReference type="RefSeq" id="WP_165310307.1">
    <property type="nucleotide sequence ID" value="NZ_CP049331.1"/>
</dbReference>
<sequence>MDSKRPKCLQGFTLIELMIVVSIIGILSSIAVPVYKNYLLKAEANAVMSLLRSLQTNIDLEILETGSFPSQLSTIASPEQIRDMGELHLENINRENGDIRFVINSDAYLKNKTITFTRSSTGWRCTHNTEQKLKGCESQQSQQISQQ</sequence>
<dbReference type="Proteomes" id="UP000503003">
    <property type="component" value="Chromosome 1"/>
</dbReference>
<dbReference type="AlphaFoldDB" id="A0A6G7CFJ9"/>
<evidence type="ECO:0000256" key="2">
    <source>
        <dbReference type="ARBA" id="ARBA00011156"/>
    </source>
</evidence>
<dbReference type="InterPro" id="IPR012902">
    <property type="entry name" value="N_methyl_site"/>
</dbReference>
<dbReference type="InterPro" id="IPR001082">
    <property type="entry name" value="Pilin"/>
</dbReference>